<feature type="transmembrane region" description="Helical" evidence="1">
    <location>
        <begin position="51"/>
        <end position="70"/>
    </location>
</feature>
<evidence type="ECO:0000256" key="1">
    <source>
        <dbReference type="SAM" id="Phobius"/>
    </source>
</evidence>
<dbReference type="AlphaFoldDB" id="A0A3E0MDA8"/>
<gene>
    <name evidence="2" type="ORF">DWQ56_10890</name>
</gene>
<proteinExistence type="predicted"/>
<keyword evidence="1" id="KW-0472">Membrane</keyword>
<dbReference type="Proteomes" id="UP000256301">
    <property type="component" value="Unassembled WGS sequence"/>
</dbReference>
<dbReference type="EMBL" id="QQWE01000003">
    <property type="protein sequence ID" value="REJ57759.1"/>
    <property type="molecule type" value="Genomic_DNA"/>
</dbReference>
<keyword evidence="1" id="KW-1133">Transmembrane helix</keyword>
<organism evidence="2 3">
    <name type="scientific">Microcystis aeruginosa DA14</name>
    <dbReference type="NCBI Taxonomy" id="1987506"/>
    <lineage>
        <taxon>Bacteria</taxon>
        <taxon>Bacillati</taxon>
        <taxon>Cyanobacteriota</taxon>
        <taxon>Cyanophyceae</taxon>
        <taxon>Oscillatoriophycideae</taxon>
        <taxon>Chroococcales</taxon>
        <taxon>Microcystaceae</taxon>
        <taxon>Microcystis</taxon>
    </lineage>
</organism>
<feature type="transmembrane region" description="Helical" evidence="1">
    <location>
        <begin position="154"/>
        <end position="174"/>
    </location>
</feature>
<feature type="transmembrane region" description="Helical" evidence="1">
    <location>
        <begin position="12"/>
        <end position="31"/>
    </location>
</feature>
<feature type="transmembrane region" description="Helical" evidence="1">
    <location>
        <begin position="118"/>
        <end position="142"/>
    </location>
</feature>
<evidence type="ECO:0000313" key="2">
    <source>
        <dbReference type="EMBL" id="REJ57759.1"/>
    </source>
</evidence>
<name>A0A3E0MDA8_MICAE</name>
<feature type="transmembrane region" description="Helical" evidence="1">
    <location>
        <begin position="77"/>
        <end position="98"/>
    </location>
</feature>
<evidence type="ECO:0000313" key="3">
    <source>
        <dbReference type="Proteomes" id="UP000256301"/>
    </source>
</evidence>
<feature type="transmembrane region" description="Helical" evidence="1">
    <location>
        <begin position="206"/>
        <end position="226"/>
    </location>
</feature>
<accession>A0A3E0MDA8</accession>
<protein>
    <submittedName>
        <fullName evidence="2">Uncharacterized protein</fullName>
    </submittedName>
</protein>
<feature type="transmembrane region" description="Helical" evidence="1">
    <location>
        <begin position="238"/>
        <end position="256"/>
    </location>
</feature>
<sequence length="266" mass="27726">MIDGRPGTAEMILWTATLVMVLMLALAAVIWTVDKRLINEVSVWAKPMKFAVSLAIHMATLALIVGLLGAGWRTGTLLAIVAAACALASLGEMIYIIVQAARQQASHFNLATPFTRAMYNAMATGAVVITLSAAVVGTAAFADRDAAIAPALRLALLLGLVGGAVLTLVTAFTIGSRLSPHVGLHPAGGARMAVTGWSLVVGDLRVAHFLATHMIQAVPLVGLIAARRLPPAVAMTTVWLAAIAWTGLVLASYQQALAGRPLPRLF</sequence>
<comment type="caution">
    <text evidence="2">The sequence shown here is derived from an EMBL/GenBank/DDBJ whole genome shotgun (WGS) entry which is preliminary data.</text>
</comment>
<keyword evidence="1" id="KW-0812">Transmembrane</keyword>
<reference evidence="2 3" key="1">
    <citation type="submission" date="2017-08" db="EMBL/GenBank/DDBJ databases">
        <title>Functional genomic and metabolic studies of the symbiotic interactions of six Microcystis-dominated communities.</title>
        <authorList>
            <person name="Li Q."/>
            <person name="Lin F."/>
        </authorList>
    </citation>
    <scope>NUCLEOTIDE SEQUENCE [LARGE SCALE GENOMIC DNA]</scope>
    <source>
        <strain evidence="2">DA14</strain>
    </source>
</reference>